<keyword evidence="10" id="KW-1185">Reference proteome</keyword>
<evidence type="ECO:0000313" key="9">
    <source>
        <dbReference type="EMBL" id="PRQ74421.1"/>
    </source>
</evidence>
<evidence type="ECO:0000256" key="4">
    <source>
        <dbReference type="ARBA" id="ARBA00023136"/>
    </source>
</evidence>
<dbReference type="GO" id="GO:0140115">
    <property type="term" value="P:export across plasma membrane"/>
    <property type="evidence" value="ECO:0007669"/>
    <property type="project" value="UniProtKB-ARBA"/>
</dbReference>
<evidence type="ECO:0000256" key="3">
    <source>
        <dbReference type="ARBA" id="ARBA00022989"/>
    </source>
</evidence>
<evidence type="ECO:0000256" key="1">
    <source>
        <dbReference type="ARBA" id="ARBA00004141"/>
    </source>
</evidence>
<feature type="transmembrane region" description="Helical" evidence="6">
    <location>
        <begin position="386"/>
        <end position="407"/>
    </location>
</feature>
<reference evidence="8 10" key="1">
    <citation type="submission" date="2015-07" db="EMBL/GenBank/DDBJ databases">
        <authorList>
            <person name="Cajimat M.N.B."/>
            <person name="Milazzo M.L."/>
            <person name="Fulhorst C.F."/>
        </authorList>
    </citation>
    <scope>NUCLEOTIDE SEQUENCE [LARGE SCALE GENOMIC DNA]</scope>
    <source>
        <strain evidence="8">Single colony</strain>
    </source>
</reference>
<feature type="transmembrane region" description="Helical" evidence="6">
    <location>
        <begin position="154"/>
        <end position="174"/>
    </location>
</feature>
<dbReference type="OrthoDB" id="6770063at2759"/>
<organism evidence="8 10">
    <name type="scientific">Rhodotorula toruloides</name>
    <name type="common">Yeast</name>
    <name type="synonym">Rhodosporidium toruloides</name>
    <dbReference type="NCBI Taxonomy" id="5286"/>
    <lineage>
        <taxon>Eukaryota</taxon>
        <taxon>Fungi</taxon>
        <taxon>Dikarya</taxon>
        <taxon>Basidiomycota</taxon>
        <taxon>Pucciniomycotina</taxon>
        <taxon>Microbotryomycetes</taxon>
        <taxon>Sporidiobolales</taxon>
        <taxon>Sporidiobolaceae</taxon>
        <taxon>Rhodotorula</taxon>
    </lineage>
</organism>
<dbReference type="CDD" id="cd17323">
    <property type="entry name" value="MFS_Tpo1_MDR_like"/>
    <property type="match status" value="1"/>
</dbReference>
<dbReference type="SUPFAM" id="SSF103473">
    <property type="entry name" value="MFS general substrate transporter"/>
    <property type="match status" value="1"/>
</dbReference>
<dbReference type="Proteomes" id="UP000199069">
    <property type="component" value="Unassembled WGS sequence"/>
</dbReference>
<dbReference type="GO" id="GO:0005886">
    <property type="term" value="C:plasma membrane"/>
    <property type="evidence" value="ECO:0007669"/>
    <property type="project" value="TreeGrafter"/>
</dbReference>
<evidence type="ECO:0000259" key="7">
    <source>
        <dbReference type="PROSITE" id="PS50850"/>
    </source>
</evidence>
<dbReference type="GO" id="GO:0042908">
    <property type="term" value="P:xenobiotic transport"/>
    <property type="evidence" value="ECO:0007669"/>
    <property type="project" value="UniProtKB-ARBA"/>
</dbReference>
<proteinExistence type="predicted"/>
<dbReference type="STRING" id="5286.A0A0K3CEW7"/>
<feature type="transmembrane region" description="Helical" evidence="6">
    <location>
        <begin position="522"/>
        <end position="545"/>
    </location>
</feature>
<sequence length="558" mass="60988">MSAPAFDPLERTISHGVLQRPLSTDEEMTFPQLTQAGPHTDAYQETSPTGLVLAREAEADVAAAVRTRSQTTLVSRSHAGGKGFVDAEKGTRLDDAKLVTWLPNDPENPRNWSTRKKWLQTFLPSILCFEAGLASSIITGGIPEMGEHFGVSELVAGLTVCVFVVGFGLGPLLLSPLSEMYGRKIVYIISMFLFFIFTLPECVTDSFAVLIVFRFIAGLFASGVMCNAAGSIGDLWAVNERGNKMFAFSGILFASPCLGPVIGGALTVSVGWRWMWWVLFIYAGVNWAFCSALLVETYSPTLLKWRAQKMRKESGDPEIMTEQERQGRPLADVARETLLRPLVLLTTEPIMILFSGYLCLIYGLLYAFFFAYPIVFVAHGFNATEIGLTFLAVLVGIIVVSATAGPLQERYYQRKVAENNGAEIDPEYRLPLMMGCSTLLPISLFIFAATSIKHVHWAGALVSGIPFGFALVGIYVSANTYIACAFSQYSASAMAAKTLARSMVGASMPMWIPPLYASIGHFWSGALFAFIAVAMLPIPFIFFKYGAQIRARSKMATS</sequence>
<dbReference type="PROSITE" id="PS00216">
    <property type="entry name" value="SUGAR_TRANSPORT_1"/>
    <property type="match status" value="1"/>
</dbReference>
<feature type="transmembrane region" description="Helical" evidence="6">
    <location>
        <begin position="245"/>
        <end position="268"/>
    </location>
</feature>
<evidence type="ECO:0000256" key="5">
    <source>
        <dbReference type="SAM" id="MobiDB-lite"/>
    </source>
</evidence>
<name>A0A0K3CEW7_RHOTO</name>
<comment type="subcellular location">
    <subcellularLocation>
        <location evidence="1">Membrane</location>
        <topology evidence="1">Multi-pass membrane protein</topology>
    </subcellularLocation>
</comment>
<evidence type="ECO:0000313" key="8">
    <source>
        <dbReference type="EMBL" id="CTR07483.1"/>
    </source>
</evidence>
<dbReference type="OMA" id="ETICTEQ"/>
<feature type="transmembrane region" description="Helical" evidence="6">
    <location>
        <begin position="181"/>
        <end position="199"/>
    </location>
</feature>
<dbReference type="Proteomes" id="UP000239560">
    <property type="component" value="Unassembled WGS sequence"/>
</dbReference>
<feature type="region of interest" description="Disordered" evidence="5">
    <location>
        <begin position="1"/>
        <end position="23"/>
    </location>
</feature>
<dbReference type="Gene3D" id="1.20.1250.20">
    <property type="entry name" value="MFS general substrate transporter like domains"/>
    <property type="match status" value="1"/>
</dbReference>
<feature type="transmembrane region" description="Helical" evidence="6">
    <location>
        <begin position="350"/>
        <end position="374"/>
    </location>
</feature>
<dbReference type="InterPro" id="IPR005829">
    <property type="entry name" value="Sugar_transporter_CS"/>
</dbReference>
<evidence type="ECO:0000256" key="2">
    <source>
        <dbReference type="ARBA" id="ARBA00022692"/>
    </source>
</evidence>
<evidence type="ECO:0000256" key="6">
    <source>
        <dbReference type="SAM" id="Phobius"/>
    </source>
</evidence>
<dbReference type="AlphaFoldDB" id="A0A0K3CEW7"/>
<dbReference type="PROSITE" id="PS50850">
    <property type="entry name" value="MFS"/>
    <property type="match status" value="1"/>
</dbReference>
<feature type="transmembrane region" description="Helical" evidence="6">
    <location>
        <begin position="428"/>
        <end position="449"/>
    </location>
</feature>
<feature type="transmembrane region" description="Helical" evidence="6">
    <location>
        <begin position="455"/>
        <end position="478"/>
    </location>
</feature>
<feature type="transmembrane region" description="Helical" evidence="6">
    <location>
        <begin position="211"/>
        <end position="233"/>
    </location>
</feature>
<dbReference type="InterPro" id="IPR011701">
    <property type="entry name" value="MFS"/>
</dbReference>
<evidence type="ECO:0000313" key="10">
    <source>
        <dbReference type="Proteomes" id="UP000199069"/>
    </source>
</evidence>
<feature type="domain" description="Major facilitator superfamily (MFS) profile" evidence="7">
    <location>
        <begin position="120"/>
        <end position="549"/>
    </location>
</feature>
<dbReference type="EMBL" id="LCTV02000006">
    <property type="protein sequence ID" value="PRQ74421.1"/>
    <property type="molecule type" value="Genomic_DNA"/>
</dbReference>
<feature type="transmembrane region" description="Helical" evidence="6">
    <location>
        <begin position="274"/>
        <end position="295"/>
    </location>
</feature>
<gene>
    <name evidence="8" type="primary">FGENESH: predicted gene_6.266</name>
    <name evidence="9" type="ORF">AAT19DRAFT_14774</name>
    <name evidence="8" type="ORF">BN2166_0033440</name>
</gene>
<feature type="transmembrane region" description="Helical" evidence="6">
    <location>
        <begin position="499"/>
        <end position="516"/>
    </location>
</feature>
<accession>A0A0K3CEW7</accession>
<keyword evidence="4 6" id="KW-0472">Membrane</keyword>
<reference evidence="9 11" key="2">
    <citation type="journal article" date="2018" name="Elife">
        <title>Functional genomics of lipid metabolism in the oleaginous yeast Rhodosporidium toruloides.</title>
        <authorList>
            <person name="Coradetti S.T."/>
            <person name="Pinel D."/>
            <person name="Geiselman G."/>
            <person name="Ito M."/>
            <person name="Mondo S."/>
            <person name="Reilly M.C."/>
            <person name="Cheng Y.F."/>
            <person name="Bauer S."/>
            <person name="Grigoriev I."/>
            <person name="Gladden J.M."/>
            <person name="Simmons B.A."/>
            <person name="Brem R."/>
            <person name="Arkin A.P."/>
            <person name="Skerker J.M."/>
        </authorList>
    </citation>
    <scope>NUCLEOTIDE SEQUENCE [LARGE SCALE GENOMIC DNA]</scope>
    <source>
        <strain evidence="9 11">NBRC 0880</strain>
    </source>
</reference>
<dbReference type="PANTHER" id="PTHR23502:SF48">
    <property type="entry name" value="MULTIDRUG TRANSPORTER, PUTATIVE (AFU_ORTHOLOGUE AFUA_5G02700)-RELATED"/>
    <property type="match status" value="1"/>
</dbReference>
<feature type="transmembrane region" description="Helical" evidence="6">
    <location>
        <begin position="122"/>
        <end position="142"/>
    </location>
</feature>
<dbReference type="FunFam" id="1.20.1250.20:FF:000011">
    <property type="entry name" value="MFS multidrug transporter, putative"/>
    <property type="match status" value="1"/>
</dbReference>
<dbReference type="InterPro" id="IPR036259">
    <property type="entry name" value="MFS_trans_sf"/>
</dbReference>
<dbReference type="EMBL" id="CWKI01000006">
    <property type="protein sequence ID" value="CTR07483.1"/>
    <property type="molecule type" value="Genomic_DNA"/>
</dbReference>
<dbReference type="InterPro" id="IPR020846">
    <property type="entry name" value="MFS_dom"/>
</dbReference>
<dbReference type="PANTHER" id="PTHR23502">
    <property type="entry name" value="MAJOR FACILITATOR SUPERFAMILY"/>
    <property type="match status" value="1"/>
</dbReference>
<dbReference type="Pfam" id="PF07690">
    <property type="entry name" value="MFS_1"/>
    <property type="match status" value="1"/>
</dbReference>
<dbReference type="GO" id="GO:0022857">
    <property type="term" value="F:transmembrane transporter activity"/>
    <property type="evidence" value="ECO:0007669"/>
    <property type="project" value="InterPro"/>
</dbReference>
<evidence type="ECO:0000313" key="11">
    <source>
        <dbReference type="Proteomes" id="UP000239560"/>
    </source>
</evidence>
<keyword evidence="3 6" id="KW-1133">Transmembrane helix</keyword>
<protein>
    <submittedName>
        <fullName evidence="8">BY PROTMAP: gi|472581262|gb|EMS19006.1| MFS polyamine transporter [Rhodosporidium toruloides NP11] gi|647399937|emb|CDR44922.1| RHTO0S10e03290g1_1 [Rhodosporidium toruloides]</fullName>
    </submittedName>
    <submittedName>
        <fullName evidence="9">Major facilitator superfamily domain-containing protein</fullName>
    </submittedName>
</protein>
<keyword evidence="2 6" id="KW-0812">Transmembrane</keyword>